<dbReference type="InterPro" id="IPR048263">
    <property type="entry name" value="Arb2"/>
</dbReference>
<reference evidence="2 4" key="1">
    <citation type="submission" date="2017-11" db="EMBL/GenBank/DDBJ databases">
        <title>The genome of Rhizophagus clarus HR1 reveals common genetic basis of auxotrophy among arbuscular mycorrhizal fungi.</title>
        <authorList>
            <person name="Kobayashi Y."/>
        </authorList>
    </citation>
    <scope>NUCLEOTIDE SEQUENCE [LARGE SCALE GENOMIC DNA]</scope>
    <source>
        <strain evidence="2 4">HR1</strain>
    </source>
</reference>
<reference evidence="3" key="2">
    <citation type="submission" date="2019-10" db="EMBL/GenBank/DDBJ databases">
        <title>Conservation and host-specific expression of non-tandemly repeated heterogenous ribosome RNA gene in arbuscular mycorrhizal fungi.</title>
        <authorList>
            <person name="Maeda T."/>
            <person name="Kobayashi Y."/>
            <person name="Nakagawa T."/>
            <person name="Ezawa T."/>
            <person name="Yamaguchi K."/>
            <person name="Bino T."/>
            <person name="Nishimoto Y."/>
            <person name="Shigenobu S."/>
            <person name="Kawaguchi M."/>
        </authorList>
    </citation>
    <scope>NUCLEOTIDE SEQUENCE</scope>
    <source>
        <strain evidence="3">HR1</strain>
    </source>
</reference>
<dbReference type="EMBL" id="BLAL01000011">
    <property type="protein sequence ID" value="GES73979.1"/>
    <property type="molecule type" value="Genomic_DNA"/>
</dbReference>
<sequence length="367" mass="42016">MFKKKKTKKEVPVFPRDIKALGYCIDEKGQLRTLETGEPYKFEVKEKDKAYNEALYDALLETIGDWVQEKLQNECGMVRTILPLGATENDIHTKIYVSPDYLTNEKMIIFIPGTSHTIGIWSRRVLADQSVVEGSMIAYTKRAREMGFSVVITNPNEVFWFKDKGVLILPRSTAEFSIIPGSESPESHINYVFENFVIPSAAQKIVIVANSYGGHCAIDVVQNKFNDLSDRVKAIEFTASTHSIDFVKTDKMKVWIREHCRNWLMSDQNAGEEVIDIRFGCTSLSSGAELNEFVTTNVIDDVFNFIERKVVNSEDWEINEYNDDDLYDDKLFTLDREGIMDDITDIKEIQKKIELEEGPDSAWLKND</sequence>
<comment type="caution">
    <text evidence="2">The sequence shown here is derived from an EMBL/GenBank/DDBJ whole genome shotgun (WGS) entry which is preliminary data.</text>
</comment>
<accession>A0A2Z6S4N9</accession>
<dbReference type="EMBL" id="BEXD01004370">
    <property type="protein sequence ID" value="GBC10298.1"/>
    <property type="molecule type" value="Genomic_DNA"/>
</dbReference>
<dbReference type="Pfam" id="PF22749">
    <property type="entry name" value="Arb2"/>
    <property type="match status" value="1"/>
</dbReference>
<dbReference type="PANTHER" id="PTHR21357:SF4">
    <property type="entry name" value="FAM172 FAMILY PROTEIN HOMOLOG CG10038"/>
    <property type="match status" value="1"/>
</dbReference>
<dbReference type="GO" id="GO:0031048">
    <property type="term" value="P:regulatory ncRNA-mediated heterochromatin formation"/>
    <property type="evidence" value="ECO:0007669"/>
    <property type="project" value="TreeGrafter"/>
</dbReference>
<protein>
    <submittedName>
        <fullName evidence="3">Protein FAM172A-like</fullName>
    </submittedName>
</protein>
<keyword evidence="4" id="KW-1185">Reference proteome</keyword>
<dbReference type="GO" id="GO:0005634">
    <property type="term" value="C:nucleus"/>
    <property type="evidence" value="ECO:0007669"/>
    <property type="project" value="TreeGrafter"/>
</dbReference>
<gene>
    <name evidence="3" type="ORF">RCL2_000148200</name>
    <name evidence="2" type="ORF">RclHR1_00950035</name>
</gene>
<dbReference type="InterPro" id="IPR053858">
    <property type="entry name" value="Arb2_dom"/>
</dbReference>
<feature type="domain" description="Arb2" evidence="1">
    <location>
        <begin position="14"/>
        <end position="269"/>
    </location>
</feature>
<evidence type="ECO:0000313" key="2">
    <source>
        <dbReference type="EMBL" id="GBC10298.1"/>
    </source>
</evidence>
<dbReference type="AlphaFoldDB" id="A0A2Z6S4N9"/>
<dbReference type="GO" id="GO:0035197">
    <property type="term" value="F:siRNA binding"/>
    <property type="evidence" value="ECO:0007669"/>
    <property type="project" value="TreeGrafter"/>
</dbReference>
<dbReference type="Proteomes" id="UP000247702">
    <property type="component" value="Unassembled WGS sequence"/>
</dbReference>
<dbReference type="PANTHER" id="PTHR21357">
    <property type="entry name" value="FAM172 FAMILY PROTEIN HOMOLOG CG10038"/>
    <property type="match status" value="1"/>
</dbReference>
<evidence type="ECO:0000259" key="1">
    <source>
        <dbReference type="Pfam" id="PF22749"/>
    </source>
</evidence>
<name>A0A2Z6S4N9_9GLOM</name>
<organism evidence="2 4">
    <name type="scientific">Rhizophagus clarus</name>
    <dbReference type="NCBI Taxonomy" id="94130"/>
    <lineage>
        <taxon>Eukaryota</taxon>
        <taxon>Fungi</taxon>
        <taxon>Fungi incertae sedis</taxon>
        <taxon>Mucoromycota</taxon>
        <taxon>Glomeromycotina</taxon>
        <taxon>Glomeromycetes</taxon>
        <taxon>Glomerales</taxon>
        <taxon>Glomeraceae</taxon>
        <taxon>Rhizophagus</taxon>
    </lineage>
</organism>
<dbReference type="OrthoDB" id="421951at2759"/>
<proteinExistence type="predicted"/>
<evidence type="ECO:0000313" key="3">
    <source>
        <dbReference type="EMBL" id="GES73979.1"/>
    </source>
</evidence>
<dbReference type="Proteomes" id="UP000615446">
    <property type="component" value="Unassembled WGS sequence"/>
</dbReference>
<evidence type="ECO:0000313" key="4">
    <source>
        <dbReference type="Proteomes" id="UP000247702"/>
    </source>
</evidence>